<reference evidence="2 3" key="1">
    <citation type="journal article" date="2025" name="Microbiol. Resour. Announc.">
        <title>Draft genome sequences for Neonectria magnoliae and Neonectria punicea, canker pathogens of Liriodendron tulipifera and Acer saccharum in West Virginia.</title>
        <authorList>
            <person name="Petronek H.M."/>
            <person name="Kasson M.T."/>
            <person name="Metheny A.M."/>
            <person name="Stauder C.M."/>
            <person name="Lovett B."/>
            <person name="Lynch S.C."/>
            <person name="Garnas J.R."/>
            <person name="Kasson L.R."/>
            <person name="Stajich J.E."/>
        </authorList>
    </citation>
    <scope>NUCLEOTIDE SEQUENCE [LARGE SCALE GENOMIC DNA]</scope>
    <source>
        <strain evidence="2 3">NRRL 64651</strain>
    </source>
</reference>
<comment type="caution">
    <text evidence="2">The sequence shown here is derived from an EMBL/GenBank/DDBJ whole genome shotgun (WGS) entry which is preliminary data.</text>
</comment>
<keyword evidence="3" id="KW-1185">Reference proteome</keyword>
<name>A0ABR1HZG8_9HYPO</name>
<sequence>MVLASTASREQAPFLAEFFYKYLGSKTSLGIHRPPKGIARFALEFHLQFYVWKEEDELQEDTRKNRSGKPLRRARKLQYLDIEDSEEGISANIYEAQISCLVTGLDHDSWVAYLFIDTYYQGKKSYESVDRYGSQQGFRQDPLMAGTGDADIPIWTPREYFLPLYEARLGQMKYATQNLIARLLGKLEPYIHDSINLIPLPADDRTLSFTRKKQIQQMLNESCRLLRQTTHSVCKAVDVWDRFSNRDAAYLSDILKPKGNPSQEDIPPFKWVALIEDHINGLRELHRRAEEQQEQCAGLAREVRMRRDGGSD</sequence>
<evidence type="ECO:0000313" key="2">
    <source>
        <dbReference type="EMBL" id="KAK7426001.1"/>
    </source>
</evidence>
<dbReference type="Proteomes" id="UP001498421">
    <property type="component" value="Unassembled WGS sequence"/>
</dbReference>
<protein>
    <submittedName>
        <fullName evidence="2">Uncharacterized protein</fullName>
    </submittedName>
</protein>
<gene>
    <name evidence="2" type="ORF">QQZ08_007449</name>
</gene>
<accession>A0ABR1HZG8</accession>
<keyword evidence="1" id="KW-0175">Coiled coil</keyword>
<evidence type="ECO:0000256" key="1">
    <source>
        <dbReference type="SAM" id="Coils"/>
    </source>
</evidence>
<organism evidence="2 3">
    <name type="scientific">Neonectria magnoliae</name>
    <dbReference type="NCBI Taxonomy" id="2732573"/>
    <lineage>
        <taxon>Eukaryota</taxon>
        <taxon>Fungi</taxon>
        <taxon>Dikarya</taxon>
        <taxon>Ascomycota</taxon>
        <taxon>Pezizomycotina</taxon>
        <taxon>Sordariomycetes</taxon>
        <taxon>Hypocreomycetidae</taxon>
        <taxon>Hypocreales</taxon>
        <taxon>Nectriaceae</taxon>
        <taxon>Neonectria</taxon>
    </lineage>
</organism>
<feature type="coiled-coil region" evidence="1">
    <location>
        <begin position="272"/>
        <end position="302"/>
    </location>
</feature>
<proteinExistence type="predicted"/>
<dbReference type="EMBL" id="JAZAVK010000072">
    <property type="protein sequence ID" value="KAK7426001.1"/>
    <property type="molecule type" value="Genomic_DNA"/>
</dbReference>
<evidence type="ECO:0000313" key="3">
    <source>
        <dbReference type="Proteomes" id="UP001498421"/>
    </source>
</evidence>